<dbReference type="PANTHER" id="PTHR43619">
    <property type="entry name" value="S-ADENOSYL-L-METHIONINE-DEPENDENT METHYLTRANSFERASE YKTD-RELATED"/>
    <property type="match status" value="1"/>
</dbReference>
<dbReference type="RefSeq" id="WP_083065382.1">
    <property type="nucleotide sequence ID" value="NZ_MVHG01000041.1"/>
</dbReference>
<evidence type="ECO:0000256" key="2">
    <source>
        <dbReference type="ARBA" id="ARBA00008138"/>
    </source>
</evidence>
<evidence type="ECO:0000313" key="7">
    <source>
        <dbReference type="EMBL" id="ORA12722.1"/>
    </source>
</evidence>
<dbReference type="PROSITE" id="PS51257">
    <property type="entry name" value="PROKAR_LIPOPROTEIN"/>
    <property type="match status" value="1"/>
</dbReference>
<keyword evidence="4" id="KW-0808">Transferase</keyword>
<dbReference type="InterPro" id="IPR029063">
    <property type="entry name" value="SAM-dependent_MTases_sf"/>
</dbReference>
<name>A0A1W9ZDG6_MYCAI</name>
<dbReference type="NCBIfam" id="TIGR00027">
    <property type="entry name" value="mthyl_TIGR00027"/>
    <property type="match status" value="1"/>
</dbReference>
<organism evidence="7 8">
    <name type="scientific">Mycobacterium arosiense ATCC BAA-1401 = DSM 45069</name>
    <dbReference type="NCBI Taxonomy" id="1265311"/>
    <lineage>
        <taxon>Bacteria</taxon>
        <taxon>Bacillati</taxon>
        <taxon>Actinomycetota</taxon>
        <taxon>Actinomycetes</taxon>
        <taxon>Mycobacteriales</taxon>
        <taxon>Mycobacteriaceae</taxon>
        <taxon>Mycobacterium</taxon>
        <taxon>Mycobacterium avium complex (MAC)</taxon>
    </lineage>
</organism>
<dbReference type="SUPFAM" id="SSF53335">
    <property type="entry name" value="S-adenosyl-L-methionine-dependent methyltransferases"/>
    <property type="match status" value="1"/>
</dbReference>
<dbReference type="GO" id="GO:0008168">
    <property type="term" value="F:methyltransferase activity"/>
    <property type="evidence" value="ECO:0007669"/>
    <property type="project" value="UniProtKB-UniRule"/>
</dbReference>
<dbReference type="OrthoDB" id="9806164at2"/>
<gene>
    <name evidence="7" type="ORF">BST14_16325</name>
</gene>
<comment type="similarity">
    <text evidence="2 6">Belongs to the UPF0677 family.</text>
</comment>
<dbReference type="PANTHER" id="PTHR43619:SF2">
    <property type="entry name" value="S-ADENOSYL-L-METHIONINE-DEPENDENT METHYLTRANSFERASES SUPERFAMILY PROTEIN"/>
    <property type="match status" value="1"/>
</dbReference>
<keyword evidence="5 6" id="KW-0949">S-adenosyl-L-methionine</keyword>
<keyword evidence="3 6" id="KW-0489">Methyltransferase</keyword>
<dbReference type="GO" id="GO:0032259">
    <property type="term" value="P:methylation"/>
    <property type="evidence" value="ECO:0007669"/>
    <property type="project" value="UniProtKB-KW"/>
</dbReference>
<sequence length="303" mass="32530">MVRQANDTWDLTSGVGVTATSCAATRAVASRRYPHLVCDPYAEALVDAVGIDAYSKLARGELTSENATALDESAIAYTVARTKFFDDFLLDAAIDYGIRQVVILASGLDTRAHRLAWPPATVVFDVDQPEVVSFKTRTLHRVGAAAAALTRDVGVDLRDDWATALETAGFSTLQPTAWIAEGLFGYLPPDAQDRLLDQTTALSASTSRLAIEYVDAPNLIEAMNADRASSALHSADGASESTTNLVYGGPRHIIGDYLSSLKWSVSEVKTADLRMRYGLPRATDPDSLVNRFAYVSALLAPGD</sequence>
<evidence type="ECO:0000256" key="6">
    <source>
        <dbReference type="RuleBase" id="RU362030"/>
    </source>
</evidence>
<comment type="function">
    <text evidence="1 6">Exhibits S-adenosyl-L-methionine-dependent methyltransferase activity.</text>
</comment>
<keyword evidence="8" id="KW-1185">Reference proteome</keyword>
<proteinExistence type="inferred from homology"/>
<evidence type="ECO:0000256" key="5">
    <source>
        <dbReference type="ARBA" id="ARBA00022691"/>
    </source>
</evidence>
<dbReference type="Pfam" id="PF04072">
    <property type="entry name" value="LCM"/>
    <property type="match status" value="1"/>
</dbReference>
<evidence type="ECO:0000256" key="3">
    <source>
        <dbReference type="ARBA" id="ARBA00022603"/>
    </source>
</evidence>
<dbReference type="InterPro" id="IPR011610">
    <property type="entry name" value="SAM_mthyl_Trfase_ML2640-like"/>
</dbReference>
<dbReference type="InterPro" id="IPR007213">
    <property type="entry name" value="Ppm1/Ppm2/Tcmp"/>
</dbReference>
<dbReference type="AlphaFoldDB" id="A0A1W9ZDG6"/>
<reference evidence="7 8" key="1">
    <citation type="submission" date="2016-12" db="EMBL/GenBank/DDBJ databases">
        <title>The new phylogeny of genus Mycobacterium.</title>
        <authorList>
            <person name="Tortoli E."/>
            <person name="Trovato A."/>
            <person name="Cirillo D.M."/>
        </authorList>
    </citation>
    <scope>NUCLEOTIDE SEQUENCE [LARGE SCALE GENOMIC DNA]</scope>
    <source>
        <strain evidence="7 8">DSM 45069</strain>
    </source>
</reference>
<dbReference type="Proteomes" id="UP000192707">
    <property type="component" value="Unassembled WGS sequence"/>
</dbReference>
<protein>
    <recommendedName>
        <fullName evidence="6">S-adenosyl-L-methionine-dependent methyltransferase</fullName>
        <ecNumber evidence="6">2.1.1.-</ecNumber>
    </recommendedName>
</protein>
<evidence type="ECO:0000313" key="8">
    <source>
        <dbReference type="Proteomes" id="UP000192707"/>
    </source>
</evidence>
<evidence type="ECO:0000256" key="4">
    <source>
        <dbReference type="ARBA" id="ARBA00022679"/>
    </source>
</evidence>
<dbReference type="Gene3D" id="3.40.50.150">
    <property type="entry name" value="Vaccinia Virus protein VP39"/>
    <property type="match status" value="1"/>
</dbReference>
<accession>A0A1W9ZDG6</accession>
<comment type="caution">
    <text evidence="7">The sequence shown here is derived from an EMBL/GenBank/DDBJ whole genome shotgun (WGS) entry which is preliminary data.</text>
</comment>
<evidence type="ECO:0000256" key="1">
    <source>
        <dbReference type="ARBA" id="ARBA00003907"/>
    </source>
</evidence>
<dbReference type="EC" id="2.1.1.-" evidence="6"/>
<dbReference type="EMBL" id="MVHG01000041">
    <property type="protein sequence ID" value="ORA12722.1"/>
    <property type="molecule type" value="Genomic_DNA"/>
</dbReference>